<evidence type="ECO:0000256" key="1">
    <source>
        <dbReference type="ARBA" id="ARBA00022574"/>
    </source>
</evidence>
<name>A0A6A6DZG4_9PEZI</name>
<dbReference type="Gene3D" id="2.130.10.10">
    <property type="entry name" value="YVTN repeat-like/Quinoprotein amine dehydrogenase"/>
    <property type="match status" value="1"/>
</dbReference>
<keyword evidence="7" id="KW-1185">Reference proteome</keyword>
<protein>
    <recommendedName>
        <fullName evidence="5">NACHT domain-containing protein</fullName>
    </recommendedName>
</protein>
<dbReference type="SUPFAM" id="SSF50978">
    <property type="entry name" value="WD40 repeat-like"/>
    <property type="match status" value="1"/>
</dbReference>
<dbReference type="Gene3D" id="3.40.50.300">
    <property type="entry name" value="P-loop containing nucleotide triphosphate hydrolases"/>
    <property type="match status" value="1"/>
</dbReference>
<dbReference type="PROSITE" id="PS50082">
    <property type="entry name" value="WD_REPEATS_2"/>
    <property type="match status" value="2"/>
</dbReference>
<organism evidence="6 7">
    <name type="scientific">Zopfia rhizophila CBS 207.26</name>
    <dbReference type="NCBI Taxonomy" id="1314779"/>
    <lineage>
        <taxon>Eukaryota</taxon>
        <taxon>Fungi</taxon>
        <taxon>Dikarya</taxon>
        <taxon>Ascomycota</taxon>
        <taxon>Pezizomycotina</taxon>
        <taxon>Dothideomycetes</taxon>
        <taxon>Dothideomycetes incertae sedis</taxon>
        <taxon>Zopfiaceae</taxon>
        <taxon>Zopfia</taxon>
    </lineage>
</organism>
<dbReference type="PROSITE" id="PS50837">
    <property type="entry name" value="NACHT"/>
    <property type="match status" value="1"/>
</dbReference>
<gene>
    <name evidence="6" type="ORF">K469DRAFT_634847</name>
</gene>
<dbReference type="AlphaFoldDB" id="A0A6A6DZG4"/>
<keyword evidence="1 3" id="KW-0853">WD repeat</keyword>
<dbReference type="PANTHER" id="PTHR10039">
    <property type="entry name" value="AMELOGENIN"/>
    <property type="match status" value="1"/>
</dbReference>
<dbReference type="PROSITE" id="PS00678">
    <property type="entry name" value="WD_REPEATS_1"/>
    <property type="match status" value="2"/>
</dbReference>
<evidence type="ECO:0000313" key="7">
    <source>
        <dbReference type="Proteomes" id="UP000800200"/>
    </source>
</evidence>
<evidence type="ECO:0000256" key="4">
    <source>
        <dbReference type="SAM" id="Coils"/>
    </source>
</evidence>
<keyword evidence="2" id="KW-0677">Repeat</keyword>
<evidence type="ECO:0000313" key="6">
    <source>
        <dbReference type="EMBL" id="KAF2183679.1"/>
    </source>
</evidence>
<dbReference type="Pfam" id="PF00400">
    <property type="entry name" value="WD40"/>
    <property type="match status" value="3"/>
</dbReference>
<reference evidence="6" key="1">
    <citation type="journal article" date="2020" name="Stud. Mycol.">
        <title>101 Dothideomycetes genomes: a test case for predicting lifestyles and emergence of pathogens.</title>
        <authorList>
            <person name="Haridas S."/>
            <person name="Albert R."/>
            <person name="Binder M."/>
            <person name="Bloem J."/>
            <person name="Labutti K."/>
            <person name="Salamov A."/>
            <person name="Andreopoulos B."/>
            <person name="Baker S."/>
            <person name="Barry K."/>
            <person name="Bills G."/>
            <person name="Bluhm B."/>
            <person name="Cannon C."/>
            <person name="Castanera R."/>
            <person name="Culley D."/>
            <person name="Daum C."/>
            <person name="Ezra D."/>
            <person name="Gonzalez J."/>
            <person name="Henrissat B."/>
            <person name="Kuo A."/>
            <person name="Liang C."/>
            <person name="Lipzen A."/>
            <person name="Lutzoni F."/>
            <person name="Magnuson J."/>
            <person name="Mondo S."/>
            <person name="Nolan M."/>
            <person name="Ohm R."/>
            <person name="Pangilinan J."/>
            <person name="Park H.-J."/>
            <person name="Ramirez L."/>
            <person name="Alfaro M."/>
            <person name="Sun H."/>
            <person name="Tritt A."/>
            <person name="Yoshinaga Y."/>
            <person name="Zwiers L.-H."/>
            <person name="Turgeon B."/>
            <person name="Goodwin S."/>
            <person name="Spatafora J."/>
            <person name="Crous P."/>
            <person name="Grigoriev I."/>
        </authorList>
    </citation>
    <scope>NUCLEOTIDE SEQUENCE</scope>
    <source>
        <strain evidence="6">CBS 207.26</strain>
    </source>
</reference>
<dbReference type="PANTHER" id="PTHR10039:SF16">
    <property type="entry name" value="GPI INOSITOL-DEACYLASE"/>
    <property type="match status" value="1"/>
</dbReference>
<proteinExistence type="predicted"/>
<dbReference type="SUPFAM" id="SSF52540">
    <property type="entry name" value="P-loop containing nucleoside triphosphate hydrolases"/>
    <property type="match status" value="1"/>
</dbReference>
<feature type="repeat" description="WD" evidence="3">
    <location>
        <begin position="796"/>
        <end position="837"/>
    </location>
</feature>
<sequence length="936" mass="104350">MEGLGATASVIAVINLSAKVALLCFRYSTAVKNAKPDIERLQEEINRLKTTLEGLRQLLKSTNGPRLQTSQLLREGLSGCSSQLTKLETKLEKKLNPGGTREIMGRIGIRALKWPFESKEVDGIVKTLERYRDALSAGLTIDQTAQILDISQKIDLSKFPIAKDAAFDSHAHEHDARCHPKTRVRLCEDIMRWAEDPSGECIFWLNGMAGTGKSTISRTVSQSFADKGELGASFFFKRGERDRSNAALFFGTITSQLINKEPTLASYVRAAIEADDAISRKAMKEQFEKLILKPLGNLNGDPDNPKRIVIVVDALDECDRDDDVRVIIYLLSQAKTLSLVRLRIFVTSRPELPIRLGFNDIKGKYQDLVLHQIPKPVIEHDIAAYLEYELARIKNDYNNSVGQNRWLPSDWPGQTIVNVLVDMAVPLFIFAATLCRFIKDRRCGDPEEQLTKILTYKTRSPTSKLDATYLPILDQLLVGLTDSEKQHVIDEFRIVIGSIVLLAEPLSTSSLARLLGIPESVVARALDLLHSVLSIPSDANSPVRLLHLSFRDFLVNSETCEKNIFWIDEKGTHGMIATKCLDLISGAKRLQANICELNFPGKLRAEINNTRIDDRLSTDIQYSCRYWVHHLEKSDSRICDNDQVHMFLQKHFLHWLEALSLIGKLSESVGLIGTLQTLLKPNASTKMFDFLHDARRFILKNHWIVEKAPLQLYPAIVFAPETSLVSNTFQSLVPSWLRRLSKVESTWSATLQTLEGHSGWVRAVAFSPDGKVLASASNDGTVKLWDASTGAVLQTLEGHSGSVRAVAFSPDGKVLASASSDMTVKLWDASTGAVLQTLEGHWSWIRAVAFSSDGKDGAFIQTDRGVLHTTSPSPSDDLSQSSPLHGIFVEEQWVRWGIEDMLWLPPEYRRSCTAVYGSIVALGHSTGRLLILEFAF</sequence>
<accession>A0A6A6DZG4</accession>
<feature type="coiled-coil region" evidence="4">
    <location>
        <begin position="31"/>
        <end position="58"/>
    </location>
</feature>
<dbReference type="InterPro" id="IPR019775">
    <property type="entry name" value="WD40_repeat_CS"/>
</dbReference>
<dbReference type="InterPro" id="IPR056884">
    <property type="entry name" value="NPHP3-like_N"/>
</dbReference>
<keyword evidence="4" id="KW-0175">Coiled coil</keyword>
<dbReference type="Pfam" id="PF24883">
    <property type="entry name" value="NPHP3_N"/>
    <property type="match status" value="1"/>
</dbReference>
<feature type="repeat" description="WD" evidence="3">
    <location>
        <begin position="754"/>
        <end position="795"/>
    </location>
</feature>
<dbReference type="OrthoDB" id="674604at2759"/>
<feature type="domain" description="NACHT" evidence="5">
    <location>
        <begin position="201"/>
        <end position="350"/>
    </location>
</feature>
<dbReference type="InterPro" id="IPR015943">
    <property type="entry name" value="WD40/YVTN_repeat-like_dom_sf"/>
</dbReference>
<dbReference type="InterPro" id="IPR001680">
    <property type="entry name" value="WD40_rpt"/>
</dbReference>
<dbReference type="SMART" id="SM00320">
    <property type="entry name" value="WD40"/>
    <property type="match status" value="3"/>
</dbReference>
<dbReference type="EMBL" id="ML994641">
    <property type="protein sequence ID" value="KAF2183679.1"/>
    <property type="molecule type" value="Genomic_DNA"/>
</dbReference>
<evidence type="ECO:0000256" key="3">
    <source>
        <dbReference type="PROSITE-ProRule" id="PRU00221"/>
    </source>
</evidence>
<evidence type="ECO:0000256" key="2">
    <source>
        <dbReference type="ARBA" id="ARBA00022737"/>
    </source>
</evidence>
<dbReference type="PROSITE" id="PS50294">
    <property type="entry name" value="WD_REPEATS_REGION"/>
    <property type="match status" value="2"/>
</dbReference>
<dbReference type="Proteomes" id="UP000800200">
    <property type="component" value="Unassembled WGS sequence"/>
</dbReference>
<dbReference type="InterPro" id="IPR007111">
    <property type="entry name" value="NACHT_NTPase"/>
</dbReference>
<evidence type="ECO:0000259" key="5">
    <source>
        <dbReference type="PROSITE" id="PS50837"/>
    </source>
</evidence>
<dbReference type="InterPro" id="IPR036322">
    <property type="entry name" value="WD40_repeat_dom_sf"/>
</dbReference>
<dbReference type="InterPro" id="IPR027417">
    <property type="entry name" value="P-loop_NTPase"/>
</dbReference>
<dbReference type="CDD" id="cd00200">
    <property type="entry name" value="WD40"/>
    <property type="match status" value="1"/>
</dbReference>